<reference evidence="2" key="1">
    <citation type="submission" date="2022-08" db="EMBL/GenBank/DDBJ databases">
        <authorList>
            <person name="Tistechok S."/>
            <person name="Samborskyy M."/>
            <person name="Roman I."/>
        </authorList>
    </citation>
    <scope>NUCLEOTIDE SEQUENCE</scope>
    <source>
        <strain evidence="2">DSM 103496</strain>
    </source>
</reference>
<dbReference type="Pfam" id="PF02467">
    <property type="entry name" value="Whib"/>
    <property type="match status" value="1"/>
</dbReference>
<feature type="domain" description="4Fe-4S Wbl-type" evidence="1">
    <location>
        <begin position="34"/>
        <end position="98"/>
    </location>
</feature>
<dbReference type="Proteomes" id="UP001141259">
    <property type="component" value="Unassembled WGS sequence"/>
</dbReference>
<accession>A0A9X2VXB9</accession>
<protein>
    <submittedName>
        <fullName evidence="2">WhiB family transcriptional regulator</fullName>
    </submittedName>
</protein>
<sequence length="111" mass="12214">MNANDQASYAGYRALMLVLFGRSGQPPAWRAQAACAGQDTEEFFDPKRIEDVKDGCAGCPVLAECRSDQLTWETSGQGSRRYYASGIVAGLSGPERKRLHYPRTPDRKDVA</sequence>
<dbReference type="RefSeq" id="WP_259629847.1">
    <property type="nucleotide sequence ID" value="NZ_JANYMP010000045.1"/>
</dbReference>
<comment type="caution">
    <text evidence="2">The sequence shown here is derived from an EMBL/GenBank/DDBJ whole genome shotgun (WGS) entry which is preliminary data.</text>
</comment>
<evidence type="ECO:0000313" key="2">
    <source>
        <dbReference type="EMBL" id="MCS7484399.1"/>
    </source>
</evidence>
<evidence type="ECO:0000313" key="3">
    <source>
        <dbReference type="Proteomes" id="UP001141259"/>
    </source>
</evidence>
<proteinExistence type="predicted"/>
<name>A0A9X2VXB9_9PSEU</name>
<dbReference type="PROSITE" id="PS51674">
    <property type="entry name" value="4FE4S_WBL"/>
    <property type="match status" value="1"/>
</dbReference>
<dbReference type="AlphaFoldDB" id="A0A9X2VXB9"/>
<keyword evidence="3" id="KW-1185">Reference proteome</keyword>
<gene>
    <name evidence="2" type="ORF">NZH93_46855</name>
</gene>
<organism evidence="2 3">
    <name type="scientific">Umezawaea endophytica</name>
    <dbReference type="NCBI Taxonomy" id="1654476"/>
    <lineage>
        <taxon>Bacteria</taxon>
        <taxon>Bacillati</taxon>
        <taxon>Actinomycetota</taxon>
        <taxon>Actinomycetes</taxon>
        <taxon>Pseudonocardiales</taxon>
        <taxon>Pseudonocardiaceae</taxon>
        <taxon>Umezawaea</taxon>
    </lineage>
</organism>
<evidence type="ECO:0000259" key="1">
    <source>
        <dbReference type="PROSITE" id="PS51674"/>
    </source>
</evidence>
<dbReference type="EMBL" id="JANYMP010000045">
    <property type="protein sequence ID" value="MCS7484399.1"/>
    <property type="molecule type" value="Genomic_DNA"/>
</dbReference>
<dbReference type="InterPro" id="IPR034768">
    <property type="entry name" value="4FE4S_WBL"/>
</dbReference>